<evidence type="ECO:0000256" key="3">
    <source>
        <dbReference type="ARBA" id="ARBA00023110"/>
    </source>
</evidence>
<sequence>MKELAVDKGTRVKLHFALKFRGGEVIDSTFEKEPATLEIGDDNLPENFEVYLMGMSAGDRQSYEVPPEKAFGQHNPSNVQTFKRHEFSADMVLEPGVMISFADARQSELPGVVSRVEGDEVEVDFNHPLAGRTLIFDVEIIDVEPAKPTH</sequence>
<dbReference type="AlphaFoldDB" id="A0A072MXK7"/>
<dbReference type="STRING" id="1137280.D777_00212"/>
<keyword evidence="4 5" id="KW-0413">Isomerase</keyword>
<dbReference type="Gene3D" id="3.10.50.40">
    <property type="match status" value="1"/>
</dbReference>
<comment type="catalytic activity">
    <reaction evidence="1 5 6">
        <text>[protein]-peptidylproline (omega=180) = [protein]-peptidylproline (omega=0)</text>
        <dbReference type="Rhea" id="RHEA:16237"/>
        <dbReference type="Rhea" id="RHEA-COMP:10747"/>
        <dbReference type="Rhea" id="RHEA-COMP:10748"/>
        <dbReference type="ChEBI" id="CHEBI:83833"/>
        <dbReference type="ChEBI" id="CHEBI:83834"/>
        <dbReference type="EC" id="5.2.1.8"/>
    </reaction>
</comment>
<dbReference type="Proteomes" id="UP000035057">
    <property type="component" value="Unassembled WGS sequence"/>
</dbReference>
<comment type="caution">
    <text evidence="8">The sequence shown here is derived from an EMBL/GenBank/DDBJ whole genome shotgun (WGS) entry which is preliminary data.</text>
</comment>
<evidence type="ECO:0000256" key="5">
    <source>
        <dbReference type="PROSITE-ProRule" id="PRU00277"/>
    </source>
</evidence>
<dbReference type="OrthoDB" id="9808891at2"/>
<dbReference type="InterPro" id="IPR046357">
    <property type="entry name" value="PPIase_dom_sf"/>
</dbReference>
<dbReference type="PROSITE" id="PS50059">
    <property type="entry name" value="FKBP_PPIASE"/>
    <property type="match status" value="1"/>
</dbReference>
<evidence type="ECO:0000259" key="7">
    <source>
        <dbReference type="PROSITE" id="PS50059"/>
    </source>
</evidence>
<feature type="domain" description="PPIase FKBP-type" evidence="7">
    <location>
        <begin position="9"/>
        <end position="144"/>
    </location>
</feature>
<dbReference type="Pfam" id="PF00254">
    <property type="entry name" value="FKBP_C"/>
    <property type="match status" value="1"/>
</dbReference>
<dbReference type="InterPro" id="IPR048261">
    <property type="entry name" value="SlpA/SlyD-like_ins_sf"/>
</dbReference>
<dbReference type="NCBIfam" id="NF011676">
    <property type="entry name" value="PRK15095.1"/>
    <property type="match status" value="1"/>
</dbReference>
<dbReference type="GO" id="GO:0003755">
    <property type="term" value="F:peptidyl-prolyl cis-trans isomerase activity"/>
    <property type="evidence" value="ECO:0007669"/>
    <property type="project" value="UniProtKB-UniRule"/>
</dbReference>
<accession>A0A072MXK7</accession>
<comment type="similarity">
    <text evidence="2 6">Belongs to the FKBP-type PPIase family.</text>
</comment>
<evidence type="ECO:0000256" key="1">
    <source>
        <dbReference type="ARBA" id="ARBA00000971"/>
    </source>
</evidence>
<dbReference type="PANTHER" id="PTHR47861:SF4">
    <property type="entry name" value="FKBP-TYPE 16 KDA PEPTIDYL-PROLYL CIS-TRANS ISOMERASE"/>
    <property type="match status" value="1"/>
</dbReference>
<proteinExistence type="inferred from homology"/>
<evidence type="ECO:0000256" key="2">
    <source>
        <dbReference type="ARBA" id="ARBA00006577"/>
    </source>
</evidence>
<protein>
    <recommendedName>
        <fullName evidence="6">Peptidyl-prolyl cis-trans isomerase</fullName>
        <ecNumber evidence="6">5.2.1.8</ecNumber>
    </recommendedName>
</protein>
<organism evidence="8 9">
    <name type="scientific">Marinobacter nitratireducens</name>
    <dbReference type="NCBI Taxonomy" id="1137280"/>
    <lineage>
        <taxon>Bacteria</taxon>
        <taxon>Pseudomonadati</taxon>
        <taxon>Pseudomonadota</taxon>
        <taxon>Gammaproteobacteria</taxon>
        <taxon>Pseudomonadales</taxon>
        <taxon>Marinobacteraceae</taxon>
        <taxon>Marinobacter</taxon>
    </lineage>
</organism>
<keyword evidence="9" id="KW-1185">Reference proteome</keyword>
<evidence type="ECO:0000256" key="4">
    <source>
        <dbReference type="ARBA" id="ARBA00023235"/>
    </source>
</evidence>
<dbReference type="SUPFAM" id="SSF54534">
    <property type="entry name" value="FKBP-like"/>
    <property type="match status" value="1"/>
</dbReference>
<evidence type="ECO:0000256" key="6">
    <source>
        <dbReference type="RuleBase" id="RU003915"/>
    </source>
</evidence>
<dbReference type="Gene3D" id="2.40.10.330">
    <property type="match status" value="1"/>
</dbReference>
<dbReference type="PATRIC" id="fig|1137280.3.peg.3362"/>
<dbReference type="RefSeq" id="WP_036134636.1">
    <property type="nucleotide sequence ID" value="NZ_ANIE01000010.1"/>
</dbReference>
<dbReference type="InterPro" id="IPR001179">
    <property type="entry name" value="PPIase_FKBP_dom"/>
</dbReference>
<evidence type="ECO:0000313" key="8">
    <source>
        <dbReference type="EMBL" id="KEF29707.1"/>
    </source>
</evidence>
<keyword evidence="3 5" id="KW-0697">Rotamase</keyword>
<evidence type="ECO:0000313" key="9">
    <source>
        <dbReference type="Proteomes" id="UP000035057"/>
    </source>
</evidence>
<dbReference type="EMBL" id="ANIE01000010">
    <property type="protein sequence ID" value="KEF29707.1"/>
    <property type="molecule type" value="Genomic_DNA"/>
</dbReference>
<dbReference type="PANTHER" id="PTHR47861">
    <property type="entry name" value="FKBP-TYPE PEPTIDYL-PROLYL CIS-TRANS ISOMERASE SLYD"/>
    <property type="match status" value="1"/>
</dbReference>
<name>A0A072MXK7_9GAMM</name>
<dbReference type="EC" id="5.2.1.8" evidence="6"/>
<reference evidence="8 9" key="1">
    <citation type="submission" date="2012-12" db="EMBL/GenBank/DDBJ databases">
        <title>Genome assembly of Marinobacter sp. AK21.</title>
        <authorList>
            <person name="Khatri I."/>
            <person name="Kumar R."/>
            <person name="Vaidya B."/>
            <person name="Subramanian S."/>
            <person name="Pinnaka A."/>
        </authorList>
    </citation>
    <scope>NUCLEOTIDE SEQUENCE [LARGE SCALE GENOMIC DNA]</scope>
    <source>
        <strain evidence="8 9">AK21</strain>
    </source>
</reference>
<gene>
    <name evidence="8" type="ORF">D777_00212</name>
</gene>